<dbReference type="Pfam" id="PF00005">
    <property type="entry name" value="ABC_tran"/>
    <property type="match status" value="1"/>
</dbReference>
<evidence type="ECO:0000256" key="1">
    <source>
        <dbReference type="ARBA" id="ARBA00022448"/>
    </source>
</evidence>
<keyword evidence="2" id="KW-0547">Nucleotide-binding</keyword>
<dbReference type="CDD" id="cd03230">
    <property type="entry name" value="ABC_DR_subfamily_A"/>
    <property type="match status" value="1"/>
</dbReference>
<evidence type="ECO:0000259" key="5">
    <source>
        <dbReference type="PROSITE" id="PS50893"/>
    </source>
</evidence>
<dbReference type="PROSITE" id="PS50893">
    <property type="entry name" value="ABC_TRANSPORTER_2"/>
    <property type="match status" value="1"/>
</dbReference>
<keyword evidence="3" id="KW-0067">ATP-binding</keyword>
<evidence type="ECO:0000313" key="6">
    <source>
        <dbReference type="EMBL" id="GCF07084.1"/>
    </source>
</evidence>
<dbReference type="InterPro" id="IPR017871">
    <property type="entry name" value="ABC_transporter-like_CS"/>
</dbReference>
<dbReference type="GO" id="GO:0005524">
    <property type="term" value="F:ATP binding"/>
    <property type="evidence" value="ECO:0007669"/>
    <property type="project" value="UniProtKB-KW"/>
</dbReference>
<organism evidence="6 7">
    <name type="scientific">Dictyobacter arantiisoli</name>
    <dbReference type="NCBI Taxonomy" id="2014874"/>
    <lineage>
        <taxon>Bacteria</taxon>
        <taxon>Bacillati</taxon>
        <taxon>Chloroflexota</taxon>
        <taxon>Ktedonobacteria</taxon>
        <taxon>Ktedonobacterales</taxon>
        <taxon>Dictyobacteraceae</taxon>
        <taxon>Dictyobacter</taxon>
    </lineage>
</organism>
<dbReference type="InterPro" id="IPR027417">
    <property type="entry name" value="P-loop_NTPase"/>
</dbReference>
<name>A0A5A5T806_9CHLR</name>
<keyword evidence="4" id="KW-1133">Transmembrane helix</keyword>
<dbReference type="InterPro" id="IPR003593">
    <property type="entry name" value="AAA+_ATPase"/>
</dbReference>
<gene>
    <name evidence="6" type="ORF">KDI_06480</name>
</gene>
<dbReference type="EMBL" id="BIXY01000005">
    <property type="protein sequence ID" value="GCF07084.1"/>
    <property type="molecule type" value="Genomic_DNA"/>
</dbReference>
<dbReference type="PROSITE" id="PS00211">
    <property type="entry name" value="ABC_TRANSPORTER_1"/>
    <property type="match status" value="1"/>
</dbReference>
<dbReference type="InterPro" id="IPR050763">
    <property type="entry name" value="ABC_transporter_ATP-binding"/>
</dbReference>
<dbReference type="AlphaFoldDB" id="A0A5A5T806"/>
<keyword evidence="1" id="KW-0813">Transport</keyword>
<evidence type="ECO:0000256" key="3">
    <source>
        <dbReference type="ARBA" id="ARBA00022840"/>
    </source>
</evidence>
<accession>A0A5A5T806</accession>
<dbReference type="Proteomes" id="UP000322530">
    <property type="component" value="Unassembled WGS sequence"/>
</dbReference>
<proteinExistence type="predicted"/>
<evidence type="ECO:0000256" key="4">
    <source>
        <dbReference type="SAM" id="Phobius"/>
    </source>
</evidence>
<feature type="domain" description="ABC transporter" evidence="5">
    <location>
        <begin position="219"/>
        <end position="449"/>
    </location>
</feature>
<keyword evidence="4" id="KW-0812">Transmembrane</keyword>
<dbReference type="InterPro" id="IPR003439">
    <property type="entry name" value="ABC_transporter-like_ATP-bd"/>
</dbReference>
<dbReference type="PANTHER" id="PTHR42711:SF16">
    <property type="entry name" value="ABC TRANSPORTER ATP-BINDING PROTEIN"/>
    <property type="match status" value="1"/>
</dbReference>
<comment type="caution">
    <text evidence="6">The sequence shown here is derived from an EMBL/GenBank/DDBJ whole genome shotgun (WGS) entry which is preliminary data.</text>
</comment>
<feature type="transmembrane region" description="Helical" evidence="4">
    <location>
        <begin position="21"/>
        <end position="45"/>
    </location>
</feature>
<feature type="transmembrane region" description="Helical" evidence="4">
    <location>
        <begin position="51"/>
        <end position="74"/>
    </location>
</feature>
<dbReference type="GO" id="GO:0016887">
    <property type="term" value="F:ATP hydrolysis activity"/>
    <property type="evidence" value="ECO:0007669"/>
    <property type="project" value="InterPro"/>
</dbReference>
<reference evidence="6 7" key="1">
    <citation type="submission" date="2019-01" db="EMBL/GenBank/DDBJ databases">
        <title>Draft genome sequence of Dictyobacter sp. Uno17.</title>
        <authorList>
            <person name="Wang C.M."/>
            <person name="Zheng Y."/>
            <person name="Sakai Y."/>
            <person name="Abe K."/>
            <person name="Yokota A."/>
            <person name="Yabe S."/>
        </authorList>
    </citation>
    <scope>NUCLEOTIDE SEQUENCE [LARGE SCALE GENOMIC DNA]</scope>
    <source>
        <strain evidence="6 7">Uno17</strain>
    </source>
</reference>
<dbReference type="OrthoDB" id="9804819at2"/>
<dbReference type="SUPFAM" id="SSF52540">
    <property type="entry name" value="P-loop containing nucleoside triphosphate hydrolases"/>
    <property type="match status" value="1"/>
</dbReference>
<dbReference type="RefSeq" id="WP_149400124.1">
    <property type="nucleotide sequence ID" value="NZ_BIXY01000005.1"/>
</dbReference>
<dbReference type="SMART" id="SM00382">
    <property type="entry name" value="AAA"/>
    <property type="match status" value="1"/>
</dbReference>
<sequence length="460" mass="51202">MQENRKQIFTYTRHRQDCYRFVGTFSAVLLFEAGVWIVLILFLVSNQLLKLMLLAVIILLNLFTVFGFILMPLWTKHTVTSAKIILRYGYSVLEIPHQNILKAQPVTERLLRPYLVRMEYEVMKQRLVATFSAQKLVLLQLDGPHSFRVNRKQLQARQILINLDQPEQFLAALDLNPGLDLDTQHSSAAAAIPSVQSIAVERERQQSHQEQVPLGSLAIQTEGLSRHYGDFAAVLDVNLSIHHGEVYGFLGANGAGKSTTIKMLVGLVTPTSGTVLLNGHNLRSEEKAAKAGLGYVSDQAMLYERLTGREFLSFLAHLHNVAEPQAQNRINHYLKLLDLDAQADRLCGSYSFGMKRKLALAGALLHAPSIVILDEPLNGLDPRSARKLKDLFLELAANGVAVLLSIHDLATAEEVCQRVGIIHHGQMVAEGDVADLRHRVDAHNLEEVFLQLTQEAEAGA</sequence>
<dbReference type="Gene3D" id="3.40.50.300">
    <property type="entry name" value="P-loop containing nucleotide triphosphate hydrolases"/>
    <property type="match status" value="1"/>
</dbReference>
<evidence type="ECO:0000256" key="2">
    <source>
        <dbReference type="ARBA" id="ARBA00022741"/>
    </source>
</evidence>
<keyword evidence="7" id="KW-1185">Reference proteome</keyword>
<evidence type="ECO:0000313" key="7">
    <source>
        <dbReference type="Proteomes" id="UP000322530"/>
    </source>
</evidence>
<protein>
    <recommendedName>
        <fullName evidence="5">ABC transporter domain-containing protein</fullName>
    </recommendedName>
</protein>
<keyword evidence="4" id="KW-0472">Membrane</keyword>
<dbReference type="PANTHER" id="PTHR42711">
    <property type="entry name" value="ABC TRANSPORTER ATP-BINDING PROTEIN"/>
    <property type="match status" value="1"/>
</dbReference>